<dbReference type="AlphaFoldDB" id="A0A975NQA9"/>
<evidence type="ECO:0000259" key="2">
    <source>
        <dbReference type="Pfam" id="PF05170"/>
    </source>
</evidence>
<feature type="compositionally biased region" description="Polar residues" evidence="1">
    <location>
        <begin position="667"/>
        <end position="676"/>
    </location>
</feature>
<dbReference type="InterPro" id="IPR052894">
    <property type="entry name" value="AsmA-related"/>
</dbReference>
<feature type="compositionally biased region" description="Pro residues" evidence="1">
    <location>
        <begin position="653"/>
        <end position="665"/>
    </location>
</feature>
<organism evidence="3 4">
    <name type="scientific">Bradyrhizobium sediminis</name>
    <dbReference type="NCBI Taxonomy" id="2840469"/>
    <lineage>
        <taxon>Bacteria</taxon>
        <taxon>Pseudomonadati</taxon>
        <taxon>Pseudomonadota</taxon>
        <taxon>Alphaproteobacteria</taxon>
        <taxon>Hyphomicrobiales</taxon>
        <taxon>Nitrobacteraceae</taxon>
        <taxon>Bradyrhizobium</taxon>
    </lineage>
</organism>
<dbReference type="PANTHER" id="PTHR30441:SF4">
    <property type="entry name" value="PROTEIN ASMA"/>
    <property type="match status" value="1"/>
</dbReference>
<protein>
    <submittedName>
        <fullName evidence="3">AsmA family protein</fullName>
    </submittedName>
</protein>
<feature type="domain" description="AsmA" evidence="2">
    <location>
        <begin position="2"/>
        <end position="126"/>
    </location>
</feature>
<dbReference type="PANTHER" id="PTHR30441">
    <property type="entry name" value="DUF748 DOMAIN-CONTAINING PROTEIN"/>
    <property type="match status" value="1"/>
</dbReference>
<proteinExistence type="predicted"/>
<feature type="region of interest" description="Disordered" evidence="1">
    <location>
        <begin position="615"/>
        <end position="691"/>
    </location>
</feature>
<dbReference type="Proteomes" id="UP000680805">
    <property type="component" value="Chromosome"/>
</dbReference>
<gene>
    <name evidence="3" type="ORF">KMZ68_02365</name>
</gene>
<evidence type="ECO:0000256" key="1">
    <source>
        <dbReference type="SAM" id="MobiDB-lite"/>
    </source>
</evidence>
<dbReference type="GO" id="GO:0005886">
    <property type="term" value="C:plasma membrane"/>
    <property type="evidence" value="ECO:0007669"/>
    <property type="project" value="TreeGrafter"/>
</dbReference>
<feature type="domain" description="AsmA" evidence="2">
    <location>
        <begin position="290"/>
        <end position="476"/>
    </location>
</feature>
<evidence type="ECO:0000313" key="4">
    <source>
        <dbReference type="Proteomes" id="UP000680805"/>
    </source>
</evidence>
<feature type="compositionally biased region" description="Low complexity" evidence="1">
    <location>
        <begin position="615"/>
        <end position="647"/>
    </location>
</feature>
<reference evidence="3" key="1">
    <citation type="submission" date="2021-06" db="EMBL/GenBank/DDBJ databases">
        <title>Bradyrhizobium sp. S2-11-2 Genome sequencing.</title>
        <authorList>
            <person name="Jin L."/>
        </authorList>
    </citation>
    <scope>NUCLEOTIDE SEQUENCE</scope>
    <source>
        <strain evidence="3">S2-11-2</strain>
    </source>
</reference>
<dbReference type="InterPro" id="IPR007844">
    <property type="entry name" value="AsmA"/>
</dbReference>
<evidence type="ECO:0000313" key="3">
    <source>
        <dbReference type="EMBL" id="QWG18761.1"/>
    </source>
</evidence>
<name>A0A975NQA9_9BRAD</name>
<dbReference type="EMBL" id="CP076135">
    <property type="protein sequence ID" value="QWG18761.1"/>
    <property type="molecule type" value="Genomic_DNA"/>
</dbReference>
<accession>A0A975NQA9</accession>
<dbReference type="GO" id="GO:0090313">
    <property type="term" value="P:regulation of protein targeting to membrane"/>
    <property type="evidence" value="ECO:0007669"/>
    <property type="project" value="TreeGrafter"/>
</dbReference>
<dbReference type="KEGG" id="bsei:KMZ68_02365"/>
<dbReference type="Pfam" id="PF05170">
    <property type="entry name" value="AsmA"/>
    <property type="match status" value="2"/>
</dbReference>
<dbReference type="RefSeq" id="WP_215614315.1">
    <property type="nucleotide sequence ID" value="NZ_CP076135.1"/>
</dbReference>
<sequence length="691" mass="70861">MKALKIAGAAVAAVIVVAALLLIVGGPSGFLTSEIQTRVERETGYKLTIAGATRIGIWPSLNVKLNDVTLQDPKDRNGASRLTVGSLQADVTLSSLWSGRPQVTELVIDKPVLHLPLLRERSGQLISSAKPAAAPGEAGKAAIDRVTVTGGAVVFSNLRDRVENRIDGIDAEMRMGADRKIKITGAAKTGGHPLKFDIRATAPQPPLERQNIPVEIGFEAPSLLQASLAAKAEVRLNGSTVMINGLSGTLGDGAFNGWASVDLASKPLVKLDLDFQRLDIGAKAPPSSGAQAWSNTTFDVSGLNYVDAQVRASAAEFSIAGAHFAPAAIDATLGSGVLKVRFSNLGAYGGQASGEVTADAAAAEPSFALRGDLAGVRALPLLTSTADFDKLDGKMQAKISVRSTGSSQRAVMANLNGTAFVVFQDGAIIGLNVAKMIRSLTSGTLSGWQEKQDQVTDLSQLSASFRIDKGQAVTTDLNLVGPLVKMTGVGTIDLGTKQIAFRVDPKLVMTTEGQGRASDPVGLGIPVMIDGPWAQPRIYPDMAGILDNPDAAYAKLKEMGKGLFGKDGGGLGGLLGGLTGGGTAGGGLGTDGPAGGGLSADKLGETLGNLIQQGLGLGLGQAPPGQGSSQGPNQVPSQVPSQAPSQGRSIPAPGSPVPAAPPAPAPQNETIPQAPQDSPAMNEVLRQLFNR</sequence>